<organism evidence="2">
    <name type="scientific">Anguilla anguilla</name>
    <name type="common">European freshwater eel</name>
    <name type="synonym">Muraena anguilla</name>
    <dbReference type="NCBI Taxonomy" id="7936"/>
    <lineage>
        <taxon>Eukaryota</taxon>
        <taxon>Metazoa</taxon>
        <taxon>Chordata</taxon>
        <taxon>Craniata</taxon>
        <taxon>Vertebrata</taxon>
        <taxon>Euteleostomi</taxon>
        <taxon>Actinopterygii</taxon>
        <taxon>Neopterygii</taxon>
        <taxon>Teleostei</taxon>
        <taxon>Anguilliformes</taxon>
        <taxon>Anguillidae</taxon>
        <taxon>Anguilla</taxon>
    </lineage>
</organism>
<evidence type="ECO:0000256" key="1">
    <source>
        <dbReference type="SAM" id="MobiDB-lite"/>
    </source>
</evidence>
<dbReference type="EMBL" id="GBXM01096946">
    <property type="protein sequence ID" value="JAH11631.1"/>
    <property type="molecule type" value="Transcribed_RNA"/>
</dbReference>
<accession>A0A0E9Q402</accession>
<reference evidence="2" key="2">
    <citation type="journal article" date="2015" name="Fish Shellfish Immunol.">
        <title>Early steps in the European eel (Anguilla anguilla)-Vibrio vulnificus interaction in the gills: Role of the RtxA13 toxin.</title>
        <authorList>
            <person name="Callol A."/>
            <person name="Pajuelo D."/>
            <person name="Ebbesson L."/>
            <person name="Teles M."/>
            <person name="MacKenzie S."/>
            <person name="Amaro C."/>
        </authorList>
    </citation>
    <scope>NUCLEOTIDE SEQUENCE</scope>
</reference>
<protein>
    <submittedName>
        <fullName evidence="2">Uncharacterized protein</fullName>
    </submittedName>
</protein>
<reference evidence="2" key="1">
    <citation type="submission" date="2014-11" db="EMBL/GenBank/DDBJ databases">
        <authorList>
            <person name="Amaro Gonzalez C."/>
        </authorList>
    </citation>
    <scope>NUCLEOTIDE SEQUENCE</scope>
</reference>
<feature type="region of interest" description="Disordered" evidence="1">
    <location>
        <begin position="1"/>
        <end position="22"/>
    </location>
</feature>
<proteinExistence type="predicted"/>
<evidence type="ECO:0000313" key="2">
    <source>
        <dbReference type="EMBL" id="JAH11631.1"/>
    </source>
</evidence>
<sequence>MKKESEVGKRGEGEREGETWRL</sequence>
<dbReference type="AlphaFoldDB" id="A0A0E9Q402"/>
<name>A0A0E9Q402_ANGAN</name>